<dbReference type="PANTHER" id="PTHR43326:SF1">
    <property type="entry name" value="METHIONINE--TRNA LIGASE, MITOCHONDRIAL"/>
    <property type="match status" value="1"/>
</dbReference>
<comment type="catalytic activity">
    <reaction evidence="9">
        <text>tRNA(Met) + L-methionine + ATP = L-methionyl-tRNA(Met) + AMP + diphosphate</text>
        <dbReference type="Rhea" id="RHEA:13481"/>
        <dbReference type="Rhea" id="RHEA-COMP:9667"/>
        <dbReference type="Rhea" id="RHEA-COMP:9698"/>
        <dbReference type="ChEBI" id="CHEBI:30616"/>
        <dbReference type="ChEBI" id="CHEBI:33019"/>
        <dbReference type="ChEBI" id="CHEBI:57844"/>
        <dbReference type="ChEBI" id="CHEBI:78442"/>
        <dbReference type="ChEBI" id="CHEBI:78530"/>
        <dbReference type="ChEBI" id="CHEBI:456215"/>
        <dbReference type="EC" id="6.1.1.10"/>
    </reaction>
</comment>
<evidence type="ECO:0000313" key="12">
    <source>
        <dbReference type="EMBL" id="CAD1536578.1"/>
    </source>
</evidence>
<dbReference type="SUPFAM" id="SSF52374">
    <property type="entry name" value="Nucleotidylyl transferase"/>
    <property type="match status" value="1"/>
</dbReference>
<dbReference type="EMBL" id="CADCXW020000003">
    <property type="protein sequence ID" value="CAD1536578.1"/>
    <property type="molecule type" value="Genomic_DNA"/>
</dbReference>
<keyword evidence="5 10" id="KW-0648">Protein biosynthesis</keyword>
<keyword evidence="6 10" id="KW-0030">Aminoacyl-tRNA synthetase</keyword>
<proteinExistence type="inferred from homology"/>
<comment type="similarity">
    <text evidence="10">Belongs to the class-I aminoacyl-tRNA synthetase family.</text>
</comment>
<dbReference type="FunFam" id="2.170.220.10:FF:000001">
    <property type="entry name" value="methionine--tRNA ligase, mitochondrial"/>
    <property type="match status" value="1"/>
</dbReference>
<keyword evidence="4 10" id="KW-0067">ATP-binding</keyword>
<dbReference type="SUPFAM" id="SSF47323">
    <property type="entry name" value="Anticodon-binding domain of a subclass of class I aminoacyl-tRNA synthetases"/>
    <property type="match status" value="1"/>
</dbReference>
<evidence type="ECO:0000256" key="3">
    <source>
        <dbReference type="ARBA" id="ARBA00022741"/>
    </source>
</evidence>
<accession>A0A6V7IBZ4</accession>
<dbReference type="PRINTS" id="PR01041">
    <property type="entry name" value="TRNASYNTHMET"/>
</dbReference>
<dbReference type="Pfam" id="PF09334">
    <property type="entry name" value="tRNA-synt_1g"/>
    <property type="match status" value="1"/>
</dbReference>
<reference evidence="12" key="1">
    <citation type="submission" date="2020-07" db="EMBL/GenBank/DDBJ databases">
        <authorList>
            <person name="Ferguson B K."/>
        </authorList>
    </citation>
    <scope>NUCLEOTIDE SEQUENCE</scope>
    <source>
        <strain evidence="12">L06</strain>
    </source>
</reference>
<dbReference type="EC" id="6.1.1.10" evidence="1"/>
<evidence type="ECO:0000256" key="2">
    <source>
        <dbReference type="ARBA" id="ARBA00022598"/>
    </source>
</evidence>
<dbReference type="GO" id="GO:0005524">
    <property type="term" value="F:ATP binding"/>
    <property type="evidence" value="ECO:0007669"/>
    <property type="project" value="UniProtKB-KW"/>
</dbReference>
<dbReference type="GO" id="GO:0006431">
    <property type="term" value="P:methionyl-tRNA aminoacylation"/>
    <property type="evidence" value="ECO:0007669"/>
    <property type="project" value="InterPro"/>
</dbReference>
<dbReference type="GO" id="GO:0004825">
    <property type="term" value="F:methionine-tRNA ligase activity"/>
    <property type="evidence" value="ECO:0007669"/>
    <property type="project" value="UniProtKB-EC"/>
</dbReference>
<dbReference type="InterPro" id="IPR023457">
    <property type="entry name" value="Met-tRNA_synth_2"/>
</dbReference>
<gene>
    <name evidence="12" type="ORF">BBRV_LOCUS19806</name>
</gene>
<evidence type="ECO:0000256" key="4">
    <source>
        <dbReference type="ARBA" id="ARBA00022840"/>
    </source>
</evidence>
<dbReference type="PANTHER" id="PTHR43326">
    <property type="entry name" value="METHIONYL-TRNA SYNTHETASE"/>
    <property type="match status" value="1"/>
</dbReference>
<feature type="domain" description="Methionyl/Leucyl tRNA synthetase" evidence="11">
    <location>
        <begin position="2"/>
        <end position="261"/>
    </location>
</feature>
<evidence type="ECO:0000256" key="6">
    <source>
        <dbReference type="ARBA" id="ARBA00023146"/>
    </source>
</evidence>
<keyword evidence="3 10" id="KW-0547">Nucleotide-binding</keyword>
<evidence type="ECO:0000256" key="5">
    <source>
        <dbReference type="ARBA" id="ARBA00022917"/>
    </source>
</evidence>
<dbReference type="AlphaFoldDB" id="A0A6V7IBZ4"/>
<evidence type="ECO:0000256" key="8">
    <source>
        <dbReference type="ARBA" id="ARBA00030331"/>
    </source>
</evidence>
<sequence length="420" mass="47837">MNLQNAGHLYLDKYSGWYCLSDEAFVPQSELEDVKKSDGSIVKVSTLSGNPVEWMEEENYKFRLSSFQDDLRHWLRDEKTVRPLKYHKILSSWIEDGACLEDLSVSRPASRAPWGIKVPNDDSHTIYVWLDALVNYLTCLGYPSEDYKKFWPPTIQVIGKDILKFHGVYWPAFLIAAGMEPPRTLLCHSHWTVNDEKMSKSKGNVISPSNAAEMFTSHGLRYFLLREAVPHSDANYNEDKIRRILNTELADTLGNLVSRCMGKAVNPRGEIPEPSAAHKHILNSDEAANLIESLENLSSLAQQSYVDFNFHHVVDAVMNTLRCANKMVEHHKPWSLAKESDEEAAKRLEAVLALGLESARIGALILYPIVPGLMSNLLDYLRVPRDSRYWGNTSFCQSGRGHLKNDEEDAEKLIFFKRLR</sequence>
<evidence type="ECO:0000256" key="9">
    <source>
        <dbReference type="ARBA" id="ARBA00047364"/>
    </source>
</evidence>
<evidence type="ECO:0000256" key="10">
    <source>
        <dbReference type="RuleBase" id="RU363039"/>
    </source>
</evidence>
<dbReference type="InterPro" id="IPR009080">
    <property type="entry name" value="tRNAsynth_Ia_anticodon-bd"/>
</dbReference>
<dbReference type="InterPro" id="IPR033911">
    <property type="entry name" value="MetRS_core"/>
</dbReference>
<keyword evidence="2 10" id="KW-0436">Ligase</keyword>
<evidence type="ECO:0000256" key="7">
    <source>
        <dbReference type="ARBA" id="ARBA00026124"/>
    </source>
</evidence>
<organism evidence="12">
    <name type="scientific">Bracon brevicornis</name>
    <dbReference type="NCBI Taxonomy" id="1563983"/>
    <lineage>
        <taxon>Eukaryota</taxon>
        <taxon>Metazoa</taxon>
        <taxon>Ecdysozoa</taxon>
        <taxon>Arthropoda</taxon>
        <taxon>Hexapoda</taxon>
        <taxon>Insecta</taxon>
        <taxon>Pterygota</taxon>
        <taxon>Neoptera</taxon>
        <taxon>Endopterygota</taxon>
        <taxon>Hymenoptera</taxon>
        <taxon>Apocrita</taxon>
        <taxon>Ichneumonoidea</taxon>
        <taxon>Braconidae</taxon>
        <taxon>Braconinae</taxon>
        <taxon>Bracon</taxon>
    </lineage>
</organism>
<dbReference type="InterPro" id="IPR014729">
    <property type="entry name" value="Rossmann-like_a/b/a_fold"/>
</dbReference>
<dbReference type="Gene3D" id="1.10.730.10">
    <property type="entry name" value="Isoleucyl-tRNA Synthetase, Domain 1"/>
    <property type="match status" value="1"/>
</dbReference>
<dbReference type="Gene3D" id="2.170.220.10">
    <property type="match status" value="1"/>
</dbReference>
<dbReference type="Gene3D" id="3.40.50.620">
    <property type="entry name" value="HUPs"/>
    <property type="match status" value="1"/>
</dbReference>
<dbReference type="GO" id="GO:0005739">
    <property type="term" value="C:mitochondrion"/>
    <property type="evidence" value="ECO:0007669"/>
    <property type="project" value="UniProtKB-ARBA"/>
</dbReference>
<evidence type="ECO:0000259" key="11">
    <source>
        <dbReference type="Pfam" id="PF09334"/>
    </source>
</evidence>
<name>A0A6V7IBZ4_9HYME</name>
<protein>
    <recommendedName>
        <fullName evidence="7">Methionine--tRNA ligase, mitochondrial</fullName>
        <ecNumber evidence="1">6.1.1.10</ecNumber>
    </recommendedName>
    <alternativeName>
        <fullName evidence="8">Mitochondrial methionyl-tRNA synthetase</fullName>
    </alternativeName>
</protein>
<dbReference type="InterPro" id="IPR015413">
    <property type="entry name" value="Methionyl/Leucyl_tRNA_Synth"/>
</dbReference>
<evidence type="ECO:0000256" key="1">
    <source>
        <dbReference type="ARBA" id="ARBA00012838"/>
    </source>
</evidence>